<gene>
    <name evidence="1" type="ORF">EHQ31_16170</name>
</gene>
<dbReference type="SUPFAM" id="SSF69360">
    <property type="entry name" value="Cell wall binding repeat"/>
    <property type="match status" value="1"/>
</dbReference>
<dbReference type="InterPro" id="IPR032774">
    <property type="entry name" value="WG_beta_rep"/>
</dbReference>
<dbReference type="EMBL" id="RQFO01000017">
    <property type="protein sequence ID" value="TGL00338.1"/>
    <property type="molecule type" value="Genomic_DNA"/>
</dbReference>
<dbReference type="Proteomes" id="UP000297465">
    <property type="component" value="Unassembled WGS sequence"/>
</dbReference>
<dbReference type="RefSeq" id="WP_135571970.1">
    <property type="nucleotide sequence ID" value="NZ_RQFN01000024.1"/>
</dbReference>
<keyword evidence="2" id="KW-1185">Reference proteome</keyword>
<name>A0ABY2LQE0_9LEPT</name>
<organism evidence="1 2">
    <name type="scientific">Leptospira montravelensis</name>
    <dbReference type="NCBI Taxonomy" id="2484961"/>
    <lineage>
        <taxon>Bacteria</taxon>
        <taxon>Pseudomonadati</taxon>
        <taxon>Spirochaetota</taxon>
        <taxon>Spirochaetia</taxon>
        <taxon>Leptospirales</taxon>
        <taxon>Leptospiraceae</taxon>
        <taxon>Leptospira</taxon>
    </lineage>
</organism>
<reference evidence="2" key="1">
    <citation type="journal article" date="2019" name="PLoS Negl. Trop. Dis.">
        <title>Revisiting the worldwide diversity of Leptospira species in the environment.</title>
        <authorList>
            <person name="Vincent A.T."/>
            <person name="Schiettekatte O."/>
            <person name="Bourhy P."/>
            <person name="Veyrier F.J."/>
            <person name="Picardeau M."/>
        </authorList>
    </citation>
    <scope>NUCLEOTIDE SEQUENCE [LARGE SCALE GENOMIC DNA]</scope>
    <source>
        <strain evidence="2">201800278</strain>
    </source>
</reference>
<sequence length="373" mass="43168">MKFIQFSILTIVSLSFLVCSSLPKKENPTYNGCSLKFKVIELEYTKDRKHHLVFEDNRIKVGGVIYDDLSSVFDDWIRAKKNGKYGFIDLKDKVVMDFEFSLVGDFNEGYAVFRAGEDRKDPRGFVDKKGDLLGNQYYDMTYLFQNGLAGVEINKKYGFIDRNGKVVIPIKYDFITGIIDGWGIFKREEHQGLLNSKGQEKMFIHDKYELRGYYYEGTIVYKYLKKEGIMDSNFKEITPPNFDYIGNFHEGLVRFKIGNKWGFLDKNGKIVIEPKFDSEYDFSEGYASVSIGEKYGIINPKGEYLIEPKFSYISSFHEGLAVVEEDGKKGFINKNAEWVVPPVFDKLNSYKDGVFTFAIEEKWGFVNLRNCKN</sequence>
<dbReference type="PANTHER" id="PTHR37841:SF1">
    <property type="entry name" value="DUF3298 DOMAIN-CONTAINING PROTEIN"/>
    <property type="match status" value="1"/>
</dbReference>
<proteinExistence type="predicted"/>
<dbReference type="Pfam" id="PF14903">
    <property type="entry name" value="WG_beta_rep"/>
    <property type="match status" value="4"/>
</dbReference>
<dbReference type="PANTHER" id="PTHR37841">
    <property type="entry name" value="GLR2918 PROTEIN"/>
    <property type="match status" value="1"/>
</dbReference>
<evidence type="ECO:0000313" key="1">
    <source>
        <dbReference type="EMBL" id="TGL00338.1"/>
    </source>
</evidence>
<evidence type="ECO:0000313" key="2">
    <source>
        <dbReference type="Proteomes" id="UP000297465"/>
    </source>
</evidence>
<comment type="caution">
    <text evidence="1">The sequence shown here is derived from an EMBL/GenBank/DDBJ whole genome shotgun (WGS) entry which is preliminary data.</text>
</comment>
<protein>
    <submittedName>
        <fullName evidence="1">WG repeat-containing protein</fullName>
    </submittedName>
</protein>
<accession>A0ABY2LQE0</accession>